<gene>
    <name evidence="1" type="ORF">rCG_49202</name>
</gene>
<organism evidence="1 2">
    <name type="scientific">Rattus norvegicus</name>
    <name type="common">Rat</name>
    <dbReference type="NCBI Taxonomy" id="10116"/>
    <lineage>
        <taxon>Eukaryota</taxon>
        <taxon>Metazoa</taxon>
        <taxon>Chordata</taxon>
        <taxon>Craniata</taxon>
        <taxon>Vertebrata</taxon>
        <taxon>Euteleostomi</taxon>
        <taxon>Mammalia</taxon>
        <taxon>Eutheria</taxon>
        <taxon>Euarchontoglires</taxon>
        <taxon>Glires</taxon>
        <taxon>Rodentia</taxon>
        <taxon>Myomorpha</taxon>
        <taxon>Muroidea</taxon>
        <taxon>Muridae</taxon>
        <taxon>Murinae</taxon>
        <taxon>Rattus</taxon>
    </lineage>
</organism>
<dbReference type="AlphaFoldDB" id="A6IGP4"/>
<protein>
    <submittedName>
        <fullName evidence="1">RCG49202</fullName>
    </submittedName>
</protein>
<proteinExistence type="predicted"/>
<evidence type="ECO:0000313" key="2">
    <source>
        <dbReference type="Proteomes" id="UP000234681"/>
    </source>
</evidence>
<accession>A6IGP4</accession>
<evidence type="ECO:0000313" key="1">
    <source>
        <dbReference type="EMBL" id="EDM16654.1"/>
    </source>
</evidence>
<dbReference type="Proteomes" id="UP000234681">
    <property type="component" value="Chromosome 7"/>
</dbReference>
<name>A6IGP4_RAT</name>
<reference evidence="1 2" key="1">
    <citation type="submission" date="2005-09" db="EMBL/GenBank/DDBJ databases">
        <authorList>
            <person name="Mural R.J."/>
            <person name="Li P.W."/>
            <person name="Adams M.D."/>
            <person name="Amanatides P.G."/>
            <person name="Baden-Tillson H."/>
            <person name="Barnstead M."/>
            <person name="Chin S.H."/>
            <person name="Dew I."/>
            <person name="Evans C.A."/>
            <person name="Ferriera S."/>
            <person name="Flanigan M."/>
            <person name="Fosler C."/>
            <person name="Glodek A."/>
            <person name="Gu Z."/>
            <person name="Holt R.A."/>
            <person name="Jennings D."/>
            <person name="Kraft C.L."/>
            <person name="Lu F."/>
            <person name="Nguyen T."/>
            <person name="Nusskern D.R."/>
            <person name="Pfannkoch C.M."/>
            <person name="Sitter C."/>
            <person name="Sutton G.G."/>
            <person name="Venter J.C."/>
            <person name="Wang Z."/>
            <person name="Woodage T."/>
            <person name="Zheng X.H."/>
            <person name="Zhong F."/>
        </authorList>
    </citation>
    <scope>NUCLEOTIDE SEQUENCE [LARGE SCALE GENOMIC DNA]</scope>
    <source>
        <strain>BN</strain>
        <strain evidence="2">Sprague-Dawley</strain>
    </source>
</reference>
<sequence>MPIIDFVLWLSLMKSILNKHNKFRKENFKIYGLSIKGSKMELSPVFKDIKLN</sequence>
<dbReference type="EMBL" id="CH473960">
    <property type="protein sequence ID" value="EDM16654.1"/>
    <property type="molecule type" value="Genomic_DNA"/>
</dbReference>